<keyword evidence="13" id="KW-1185">Reference proteome</keyword>
<keyword evidence="8 10" id="KW-1133">Transmembrane helix</keyword>
<evidence type="ECO:0000256" key="6">
    <source>
        <dbReference type="ARBA" id="ARBA00022741"/>
    </source>
</evidence>
<dbReference type="PROSITE" id="PS51794">
    <property type="entry name" value="DAC"/>
    <property type="match status" value="1"/>
</dbReference>
<evidence type="ECO:0000313" key="12">
    <source>
        <dbReference type="EMBL" id="MDI6449227.1"/>
    </source>
</evidence>
<keyword evidence="7 10" id="KW-0067">ATP-binding</keyword>
<evidence type="ECO:0000256" key="1">
    <source>
        <dbReference type="ARBA" id="ARBA00000877"/>
    </source>
</evidence>
<feature type="transmembrane region" description="Helical" evidence="10">
    <location>
        <begin position="45"/>
        <end position="62"/>
    </location>
</feature>
<keyword evidence="6 10" id="KW-0547">Nucleotide-binding</keyword>
<name>A0AAW6TU79_9BACT</name>
<feature type="domain" description="DAC" evidence="11">
    <location>
        <begin position="92"/>
        <end position="249"/>
    </location>
</feature>
<dbReference type="EMBL" id="JASCXX010000009">
    <property type="protein sequence ID" value="MDI6449227.1"/>
    <property type="molecule type" value="Genomic_DNA"/>
</dbReference>
<evidence type="ECO:0000256" key="5">
    <source>
        <dbReference type="ARBA" id="ARBA00022695"/>
    </source>
</evidence>
<reference evidence="12" key="1">
    <citation type="submission" date="2023-05" db="EMBL/GenBank/DDBJ databases">
        <title>Anaerotaeda fermentans gen. nov., sp. nov., a novel anaerobic planctomycete of the new family within the order Sedimentisphaerales isolated from Taman Peninsula, Russia.</title>
        <authorList>
            <person name="Khomyakova M.A."/>
            <person name="Merkel A.Y."/>
            <person name="Slobodkin A.I."/>
        </authorList>
    </citation>
    <scope>NUCLEOTIDE SEQUENCE</scope>
    <source>
        <strain evidence="12">M17dextr</strain>
    </source>
</reference>
<dbReference type="GO" id="GO:0004016">
    <property type="term" value="F:adenylate cyclase activity"/>
    <property type="evidence" value="ECO:0007669"/>
    <property type="project" value="UniProtKB-UniRule"/>
</dbReference>
<dbReference type="Gene3D" id="3.40.1700.10">
    <property type="entry name" value="DNA integrity scanning protein, DisA, N-terminal domain"/>
    <property type="match status" value="1"/>
</dbReference>
<evidence type="ECO:0000256" key="10">
    <source>
        <dbReference type="HAMAP-Rule" id="MF_01499"/>
    </source>
</evidence>
<dbReference type="PIRSF" id="PIRSF004793">
    <property type="entry name" value="UCP004793"/>
    <property type="match status" value="1"/>
</dbReference>
<dbReference type="InterPro" id="IPR036888">
    <property type="entry name" value="DNA_integrity_DisA_N_sf"/>
</dbReference>
<comment type="similarity">
    <text evidence="10">Belongs to the adenylate cyclase family. DacA/CdaA subfamily.</text>
</comment>
<dbReference type="PANTHER" id="PTHR34185">
    <property type="entry name" value="DIADENYLATE CYCLASE"/>
    <property type="match status" value="1"/>
</dbReference>
<dbReference type="InterPro" id="IPR034701">
    <property type="entry name" value="CdaA"/>
</dbReference>
<keyword evidence="9 10" id="KW-0472">Membrane</keyword>
<evidence type="ECO:0000313" key="13">
    <source>
        <dbReference type="Proteomes" id="UP001431776"/>
    </source>
</evidence>
<feature type="transmembrane region" description="Helical" evidence="10">
    <location>
        <begin position="16"/>
        <end position="33"/>
    </location>
</feature>
<evidence type="ECO:0000256" key="9">
    <source>
        <dbReference type="ARBA" id="ARBA00023136"/>
    </source>
</evidence>
<evidence type="ECO:0000256" key="8">
    <source>
        <dbReference type="ARBA" id="ARBA00022989"/>
    </source>
</evidence>
<gene>
    <name evidence="12" type="primary">cdaA</name>
    <name evidence="10" type="synonym">dacA</name>
    <name evidence="12" type="ORF">QJ522_09250</name>
</gene>
<evidence type="ECO:0000256" key="2">
    <source>
        <dbReference type="ARBA" id="ARBA00022475"/>
    </source>
</evidence>
<evidence type="ECO:0000256" key="4">
    <source>
        <dbReference type="ARBA" id="ARBA00022692"/>
    </source>
</evidence>
<sequence>MDTLVDYFSRVARYEWWIVIVELVLIGLVVYWVVDFLEGTRGERLFRGVIFILVAGVLVLNLVVERLPFDRLQFLYKGFLIAILIVAVAAFQPEIRRVLIQIGQPRIWTGSLHQLSRTVEALITAVTELSAARIGAIIVLERQVALGEFIETGVRLDARVTADLLKTIFYPGAALHDMAVVIRADRIIAARVQLPLAEAGAMDGIELGSRHRAALGITAGSDATCLVVSEETGAISVARNGRLVRNVTEAQIRSYLTSTMTATVPLVGRWLKRHG</sequence>
<dbReference type="InterPro" id="IPR050338">
    <property type="entry name" value="DisA"/>
</dbReference>
<dbReference type="Proteomes" id="UP001431776">
    <property type="component" value="Unassembled WGS sequence"/>
</dbReference>
<comment type="caution">
    <text evidence="12">The sequence shown here is derived from an EMBL/GenBank/DDBJ whole genome shotgun (WGS) entry which is preliminary data.</text>
</comment>
<evidence type="ECO:0000259" key="11">
    <source>
        <dbReference type="PROSITE" id="PS51794"/>
    </source>
</evidence>
<comment type="subunit">
    <text evidence="10">Probably a homodimer.</text>
</comment>
<organism evidence="12 13">
    <name type="scientific">Anaerobaca lacustris</name>
    <dbReference type="NCBI Taxonomy" id="3044600"/>
    <lineage>
        <taxon>Bacteria</taxon>
        <taxon>Pseudomonadati</taxon>
        <taxon>Planctomycetota</taxon>
        <taxon>Phycisphaerae</taxon>
        <taxon>Sedimentisphaerales</taxon>
        <taxon>Anaerobacaceae</taxon>
        <taxon>Anaerobaca</taxon>
    </lineage>
</organism>
<keyword evidence="3 10" id="KW-0808">Transferase</keyword>
<dbReference type="PANTHER" id="PTHR34185:SF1">
    <property type="entry name" value="DIADENYLATE CYCLASE"/>
    <property type="match status" value="1"/>
</dbReference>
<comment type="caution">
    <text evidence="10">Lacks conserved residue(s) required for the propagation of feature annotation.</text>
</comment>
<comment type="catalytic activity">
    <reaction evidence="1 10">
        <text>2 ATP = 3',3'-c-di-AMP + 2 diphosphate</text>
        <dbReference type="Rhea" id="RHEA:35655"/>
        <dbReference type="ChEBI" id="CHEBI:30616"/>
        <dbReference type="ChEBI" id="CHEBI:33019"/>
        <dbReference type="ChEBI" id="CHEBI:71500"/>
        <dbReference type="EC" id="2.7.7.85"/>
    </reaction>
</comment>
<dbReference type="HAMAP" id="MF_01499">
    <property type="entry name" value="DacA"/>
    <property type="match status" value="1"/>
</dbReference>
<dbReference type="InterPro" id="IPR003390">
    <property type="entry name" value="DNA_integrity_scan_DisA_N"/>
</dbReference>
<dbReference type="GO" id="GO:0006171">
    <property type="term" value="P:cAMP biosynthetic process"/>
    <property type="evidence" value="ECO:0007669"/>
    <property type="project" value="InterPro"/>
</dbReference>
<dbReference type="NCBIfam" id="TIGR00159">
    <property type="entry name" value="diadenylate cyclase CdaA"/>
    <property type="match status" value="1"/>
</dbReference>
<evidence type="ECO:0000256" key="7">
    <source>
        <dbReference type="ARBA" id="ARBA00022840"/>
    </source>
</evidence>
<accession>A0AAW6TU79</accession>
<keyword evidence="2 10" id="KW-1003">Cell membrane</keyword>
<evidence type="ECO:0000256" key="3">
    <source>
        <dbReference type="ARBA" id="ARBA00022679"/>
    </source>
</evidence>
<dbReference type="GO" id="GO:0106408">
    <property type="term" value="F:diadenylate cyclase activity"/>
    <property type="evidence" value="ECO:0007669"/>
    <property type="project" value="UniProtKB-EC"/>
</dbReference>
<dbReference type="SUPFAM" id="SSF143597">
    <property type="entry name" value="YojJ-like"/>
    <property type="match status" value="1"/>
</dbReference>
<comment type="function">
    <text evidence="10">Catalyzes the condensation of 2 ATP molecules into cyclic di-AMP (c-di-AMP), a second messenger used to regulate differing processes in different bacteria.</text>
</comment>
<dbReference type="InterPro" id="IPR014046">
    <property type="entry name" value="C-di-AMP_synthase"/>
</dbReference>
<dbReference type="AlphaFoldDB" id="A0AAW6TU79"/>
<keyword evidence="5 10" id="KW-0548">Nucleotidyltransferase</keyword>
<dbReference type="Pfam" id="PF02457">
    <property type="entry name" value="DAC"/>
    <property type="match status" value="1"/>
</dbReference>
<feature type="transmembrane region" description="Helical" evidence="10">
    <location>
        <begin position="74"/>
        <end position="91"/>
    </location>
</feature>
<proteinExistence type="inferred from homology"/>
<dbReference type="EC" id="2.7.7.85" evidence="10"/>
<keyword evidence="4 10" id="KW-0812">Transmembrane</keyword>
<dbReference type="GO" id="GO:0005524">
    <property type="term" value="F:ATP binding"/>
    <property type="evidence" value="ECO:0007669"/>
    <property type="project" value="UniProtKB-UniRule"/>
</dbReference>
<dbReference type="RefSeq" id="WP_349244634.1">
    <property type="nucleotide sequence ID" value="NZ_JASCXX010000009.1"/>
</dbReference>
<protein>
    <recommendedName>
        <fullName evidence="10">Diadenylate cyclase</fullName>
        <shortName evidence="10">DAC</shortName>
        <ecNumber evidence="10">2.7.7.85</ecNumber>
    </recommendedName>
    <alternativeName>
        <fullName evidence="10">Cyclic-di-AMP synthase</fullName>
        <shortName evidence="10">c-di-AMP synthase</shortName>
    </alternativeName>
</protein>